<dbReference type="eggNOG" id="KOG3569">
    <property type="taxonomic scope" value="Eukaryota"/>
</dbReference>
<dbReference type="AlphaFoldDB" id="H9GNU8"/>
<sequence length="330" mass="34661">MALPSRCAQRSPERSLAPLVPPRPRSRDGTLDAAEKDLVGGPPSPQGSITIPRPQGRRTLKVSIVPRRLRPADQAAAPSGHGSLRAQRPSRTHIPSAGPGSTLITRGARLKCSSPSGSPWKGADHNSDFLLTLLDPLKGGGSGNLLGFPPTAGDLVPPVPPLFGHPLATPPFAPPSSLNPFVPAVPLSLARPPGSPFAPSLGHAYSSGFITSASTFYPPQRPPPNPLALSMPNLFAQSPVAPVPSPSATPYPAQLPGPSKTRTLPLAGSASKAEAKARLAERPVDLPLPPLKARPQVKDPFEELLAKTKQEVSVTPGKVEQLRRQWETFE</sequence>
<dbReference type="STRING" id="28377.ENSACAP00000016746"/>
<dbReference type="Ensembl" id="ENSACAT00000017076.3">
    <property type="protein sequence ID" value="ENSACAP00000016746.3"/>
    <property type="gene ID" value="ENSACAG00000017005.3"/>
</dbReference>
<organism evidence="2 3">
    <name type="scientific">Anolis carolinensis</name>
    <name type="common">Green anole</name>
    <name type="synonym">American chameleon</name>
    <dbReference type="NCBI Taxonomy" id="28377"/>
    <lineage>
        <taxon>Eukaryota</taxon>
        <taxon>Metazoa</taxon>
        <taxon>Chordata</taxon>
        <taxon>Craniata</taxon>
        <taxon>Vertebrata</taxon>
        <taxon>Euteleostomi</taxon>
        <taxon>Lepidosauria</taxon>
        <taxon>Squamata</taxon>
        <taxon>Bifurcata</taxon>
        <taxon>Unidentata</taxon>
        <taxon>Episquamata</taxon>
        <taxon>Toxicofera</taxon>
        <taxon>Iguania</taxon>
        <taxon>Dactyloidae</taxon>
        <taxon>Anolis</taxon>
    </lineage>
</organism>
<proteinExistence type="predicted"/>
<evidence type="ECO:0000256" key="1">
    <source>
        <dbReference type="SAM" id="MobiDB-lite"/>
    </source>
</evidence>
<keyword evidence="3" id="KW-1185">Reference proteome</keyword>
<name>H9GNU8_ANOCA</name>
<accession>H9GNU8</accession>
<evidence type="ECO:0000313" key="2">
    <source>
        <dbReference type="Ensembl" id="ENSACAP00000016746.3"/>
    </source>
</evidence>
<dbReference type="Proteomes" id="UP000001646">
    <property type="component" value="Unplaced"/>
</dbReference>
<reference evidence="2" key="2">
    <citation type="submission" date="2025-08" db="UniProtKB">
        <authorList>
            <consortium name="Ensembl"/>
        </authorList>
    </citation>
    <scope>IDENTIFICATION</scope>
</reference>
<reference evidence="2" key="1">
    <citation type="submission" date="2009-12" db="EMBL/GenBank/DDBJ databases">
        <title>The Genome Sequence of Anolis carolinensis (Green Anole Lizard).</title>
        <authorList>
            <consortium name="The Genome Sequencing Platform"/>
            <person name="Di Palma F."/>
            <person name="Alfoldi J."/>
            <person name="Heiman D."/>
            <person name="Young S."/>
            <person name="Grabherr M."/>
            <person name="Johnson J."/>
            <person name="Lander E.S."/>
            <person name="Lindblad-Toh K."/>
        </authorList>
    </citation>
    <scope>NUCLEOTIDE SEQUENCE [LARGE SCALE GENOMIC DNA]</scope>
    <source>
        <strain evidence="2">JBL SC #1</strain>
    </source>
</reference>
<dbReference type="Bgee" id="ENSACAG00000017005">
    <property type="expression patterns" value="Expressed in ovary and 11 other cell types or tissues"/>
</dbReference>
<feature type="region of interest" description="Disordered" evidence="1">
    <location>
        <begin position="240"/>
        <end position="294"/>
    </location>
</feature>
<feature type="compositionally biased region" description="Pro residues" evidence="1">
    <location>
        <begin position="241"/>
        <end position="255"/>
    </location>
</feature>
<feature type="compositionally biased region" description="Basic and acidic residues" evidence="1">
    <location>
        <begin position="25"/>
        <end position="38"/>
    </location>
</feature>
<dbReference type="HOGENOM" id="CLU_008196_1_1_1"/>
<feature type="compositionally biased region" description="Basic and acidic residues" evidence="1">
    <location>
        <begin position="273"/>
        <end position="284"/>
    </location>
</feature>
<dbReference type="GeneTree" id="ENSGT00940000156261"/>
<dbReference type="InParanoid" id="H9GNU8"/>
<protein>
    <submittedName>
        <fullName evidence="2">Uncharacterized protein</fullName>
    </submittedName>
</protein>
<reference evidence="2" key="3">
    <citation type="submission" date="2025-09" db="UniProtKB">
        <authorList>
            <consortium name="Ensembl"/>
        </authorList>
    </citation>
    <scope>IDENTIFICATION</scope>
</reference>
<evidence type="ECO:0000313" key="3">
    <source>
        <dbReference type="Proteomes" id="UP000001646"/>
    </source>
</evidence>
<feature type="region of interest" description="Disordered" evidence="1">
    <location>
        <begin position="1"/>
        <end position="106"/>
    </location>
</feature>